<proteinExistence type="predicted"/>
<organism evidence="2">
    <name type="scientific">Ajellomyces capsulatus (strain H88)</name>
    <name type="common">Darling's disease fungus</name>
    <name type="synonym">Histoplasma capsulatum</name>
    <dbReference type="NCBI Taxonomy" id="544711"/>
    <lineage>
        <taxon>Eukaryota</taxon>
        <taxon>Fungi</taxon>
        <taxon>Dikarya</taxon>
        <taxon>Ascomycota</taxon>
        <taxon>Pezizomycotina</taxon>
        <taxon>Eurotiomycetes</taxon>
        <taxon>Eurotiomycetidae</taxon>
        <taxon>Onygenales</taxon>
        <taxon>Ajellomycetaceae</taxon>
        <taxon>Histoplasma</taxon>
    </lineage>
</organism>
<dbReference type="HOGENOM" id="CLU_1481556_0_0_1"/>
<dbReference type="EMBL" id="DS990640">
    <property type="protein sequence ID" value="EGC47254.1"/>
    <property type="molecule type" value="Genomic_DNA"/>
</dbReference>
<dbReference type="Proteomes" id="UP000008142">
    <property type="component" value="Unassembled WGS sequence"/>
</dbReference>
<sequence length="182" mass="20411">MKVVDMSSHDFINQSDVELFSPHIHVISIIQDRHSSFKPCWEASSNRSSHKINQSSPQKITPSLSDGDCDPALDECKPRTSCPPSDLVGFSDQHPYSLVKLLRSDSCQTEQLIVMDLKSNEKNSPNNDEFRRMIGLDVHISAKGGGIVDTSFSLRVKLKPGIPINSEKHNEEECWLMEQACM</sequence>
<dbReference type="OrthoDB" id="4190756at2759"/>
<reference evidence="2" key="1">
    <citation type="submission" date="2008-07" db="EMBL/GenBank/DDBJ databases">
        <title>Annotation of Ajellomyces capsulatus strain H88.</title>
        <authorList>
            <person name="Champion M."/>
            <person name="Cuomo C."/>
            <person name="Ma L.-J."/>
            <person name="Henn M.R."/>
            <person name="Sil A."/>
            <person name="Goldman B."/>
            <person name="Young S.K."/>
            <person name="Kodira C.D."/>
            <person name="Zeng Q."/>
            <person name="Koehrsen M."/>
            <person name="Alvarado L."/>
            <person name="Berlin A."/>
            <person name="Borenstein D."/>
            <person name="Chen Z."/>
            <person name="Engels R."/>
            <person name="Freedman E."/>
            <person name="Gellesch M."/>
            <person name="Goldberg J."/>
            <person name="Griggs A."/>
            <person name="Gujja S."/>
            <person name="Heiman D."/>
            <person name="Hepburn T."/>
            <person name="Howarth C."/>
            <person name="Jen D."/>
            <person name="Larson L."/>
            <person name="Lewis B."/>
            <person name="Mehta T."/>
            <person name="Park D."/>
            <person name="Pearson M."/>
            <person name="Roberts A."/>
            <person name="Saif S."/>
            <person name="Shea T."/>
            <person name="Shenoy N."/>
            <person name="Sisk P."/>
            <person name="Stolte C."/>
            <person name="Sykes S."/>
            <person name="Walk T."/>
            <person name="White J."/>
            <person name="Yandava C."/>
            <person name="Klein B."/>
            <person name="McEwen J.G."/>
            <person name="Puccia R."/>
            <person name="Goldman G.H."/>
            <person name="Felipe M.S."/>
            <person name="Nino-Vega G."/>
            <person name="San-Blas G."/>
            <person name="Taylor J."/>
            <person name="Mendoza L."/>
            <person name="Galagan J."/>
            <person name="Nusbaum C."/>
            <person name="Birren B."/>
        </authorList>
    </citation>
    <scope>NUCLEOTIDE SEQUENCE [LARGE SCALE GENOMIC DNA]</scope>
    <source>
        <strain evidence="2">H88</strain>
    </source>
</reference>
<accession>F0UM57</accession>
<dbReference type="AlphaFoldDB" id="F0UM57"/>
<gene>
    <name evidence="1" type="ORF">HCEG_06469</name>
</gene>
<evidence type="ECO:0000313" key="2">
    <source>
        <dbReference type="Proteomes" id="UP000008142"/>
    </source>
</evidence>
<name>F0UM57_AJEC8</name>
<protein>
    <submittedName>
        <fullName evidence="1">Uncharacterized protein</fullName>
    </submittedName>
</protein>
<evidence type="ECO:0000313" key="1">
    <source>
        <dbReference type="EMBL" id="EGC47254.1"/>
    </source>
</evidence>